<dbReference type="Proteomes" id="UP000829998">
    <property type="component" value="Chromosome"/>
</dbReference>
<sequence>MTKEFFVITNKSAYEKNTIKFNNLYEEKDLKKLDSVTKIKGKKLDSISFLIKLTRNELNKILKINYLGYNNEYKKFSNNMEKI</sequence>
<gene>
    <name evidence="1" type="ORF">M0M44_13795</name>
</gene>
<dbReference type="RefSeq" id="WP_248726169.1">
    <property type="nucleotide sequence ID" value="NZ_CP096829.1"/>
</dbReference>
<evidence type="ECO:0000313" key="1">
    <source>
        <dbReference type="EMBL" id="UPZ13823.1"/>
    </source>
</evidence>
<accession>A0ABY4LL42</accession>
<dbReference type="EMBL" id="CP096829">
    <property type="protein sequence ID" value="UPZ13823.1"/>
    <property type="molecule type" value="Genomic_DNA"/>
</dbReference>
<name>A0ABY4LL42_9FLAO</name>
<keyword evidence="2" id="KW-1185">Reference proteome</keyword>
<evidence type="ECO:0000313" key="2">
    <source>
        <dbReference type="Proteomes" id="UP000829998"/>
    </source>
</evidence>
<protein>
    <submittedName>
        <fullName evidence="1">Uncharacterized protein</fullName>
    </submittedName>
</protein>
<reference evidence="1 2" key="1">
    <citation type="submission" date="2022-04" db="EMBL/GenBank/DDBJ databases">
        <authorList>
            <person name="Ra J.-S."/>
            <person name="Kim S.-B."/>
        </authorList>
    </citation>
    <scope>NUCLEOTIDE SEQUENCE [LARGE SCALE GENOMIC DNA]</scope>
    <source>
        <strain evidence="1 2">MMS21-Er5</strain>
    </source>
</reference>
<proteinExistence type="predicted"/>
<organism evidence="1 2">
    <name type="scientific">Flavobacterium humidisoli</name>
    <dbReference type="NCBI Taxonomy" id="2937442"/>
    <lineage>
        <taxon>Bacteria</taxon>
        <taxon>Pseudomonadati</taxon>
        <taxon>Bacteroidota</taxon>
        <taxon>Flavobacteriia</taxon>
        <taxon>Flavobacteriales</taxon>
        <taxon>Flavobacteriaceae</taxon>
        <taxon>Flavobacterium</taxon>
    </lineage>
</organism>